<feature type="domain" description="Methyltransferase" evidence="1">
    <location>
        <begin position="64"/>
        <end position="153"/>
    </location>
</feature>
<dbReference type="RefSeq" id="WP_155703813.1">
    <property type="nucleotide sequence ID" value="NZ_CP034235.1"/>
</dbReference>
<organism evidence="2 3">
    <name type="scientific">Paenibacillus psychroresistens</name>
    <dbReference type="NCBI Taxonomy" id="1778678"/>
    <lineage>
        <taxon>Bacteria</taxon>
        <taxon>Bacillati</taxon>
        <taxon>Bacillota</taxon>
        <taxon>Bacilli</taxon>
        <taxon>Bacillales</taxon>
        <taxon>Paenibacillaceae</taxon>
        <taxon>Paenibacillus</taxon>
    </lineage>
</organism>
<proteinExistence type="predicted"/>
<dbReference type="Pfam" id="PF13649">
    <property type="entry name" value="Methyltransf_25"/>
    <property type="match status" value="1"/>
</dbReference>
<evidence type="ECO:0000259" key="1">
    <source>
        <dbReference type="Pfam" id="PF13649"/>
    </source>
</evidence>
<dbReference type="GO" id="GO:0032259">
    <property type="term" value="P:methylation"/>
    <property type="evidence" value="ECO:0007669"/>
    <property type="project" value="UniProtKB-KW"/>
</dbReference>
<dbReference type="GO" id="GO:0008168">
    <property type="term" value="F:methyltransferase activity"/>
    <property type="evidence" value="ECO:0007669"/>
    <property type="project" value="UniProtKB-KW"/>
</dbReference>
<dbReference type="CDD" id="cd02440">
    <property type="entry name" value="AdoMet_MTases"/>
    <property type="match status" value="1"/>
</dbReference>
<sequence length="270" mass="30523">MQDKQTEMNRLAWNTKAYDAWLIEYGAPAEEADKLVGNPQYPLRRWLKYIGEPKGQRIINLLGSTGRKAISLAILGADVTIVDISEDNKRYALEVSEAAGVKVEYINADVLNIPNEEDLRGFDLVLMEFGILHYFSDLRQLFAIVARMLKTNGRFILTDFHPVATKLIDITGDKAALKSDADYFQSKLLEGTISFHGILPEEERNDLPPVMLRKWTLGEILSALASEGMYLRILEEEPNKIHSQFPEFYTVIADKIVANSPLIPVIKQEV</sequence>
<dbReference type="InterPro" id="IPR041698">
    <property type="entry name" value="Methyltransf_25"/>
</dbReference>
<dbReference type="OrthoDB" id="8385759at2"/>
<gene>
    <name evidence="2" type="ORF">EHS13_29380</name>
</gene>
<dbReference type="KEGG" id="ppsc:EHS13_29380"/>
<keyword evidence="2" id="KW-0489">Methyltransferase</keyword>
<keyword evidence="2" id="KW-0808">Transferase</keyword>
<accession>A0A6B8RSB2</accession>
<dbReference type="EMBL" id="CP034235">
    <property type="protein sequence ID" value="QGQ98704.1"/>
    <property type="molecule type" value="Genomic_DNA"/>
</dbReference>
<evidence type="ECO:0000313" key="2">
    <source>
        <dbReference type="EMBL" id="QGQ98704.1"/>
    </source>
</evidence>
<name>A0A6B8RSB2_9BACL</name>
<dbReference type="AlphaFoldDB" id="A0A6B8RSB2"/>
<dbReference type="Gene3D" id="3.40.50.150">
    <property type="entry name" value="Vaccinia Virus protein VP39"/>
    <property type="match status" value="1"/>
</dbReference>
<reference evidence="3" key="1">
    <citation type="submission" date="2018-11" db="EMBL/GenBank/DDBJ databases">
        <title>Complete genome sequence of Paenibacillus sp. ML311-T8.</title>
        <authorList>
            <person name="Nam Y.-D."/>
            <person name="Kang J."/>
            <person name="Chung W.-H."/>
            <person name="Park Y.S."/>
        </authorList>
    </citation>
    <scope>NUCLEOTIDE SEQUENCE [LARGE SCALE GENOMIC DNA]</scope>
    <source>
        <strain evidence="3">ML311-T8</strain>
    </source>
</reference>
<keyword evidence="3" id="KW-1185">Reference proteome</keyword>
<dbReference type="Proteomes" id="UP000426246">
    <property type="component" value="Chromosome"/>
</dbReference>
<dbReference type="SUPFAM" id="SSF53335">
    <property type="entry name" value="S-adenosyl-L-methionine-dependent methyltransferases"/>
    <property type="match status" value="1"/>
</dbReference>
<protein>
    <submittedName>
        <fullName evidence="2">Class I SAM-dependent methyltransferase</fullName>
    </submittedName>
</protein>
<dbReference type="InterPro" id="IPR029063">
    <property type="entry name" value="SAM-dependent_MTases_sf"/>
</dbReference>
<evidence type="ECO:0000313" key="3">
    <source>
        <dbReference type="Proteomes" id="UP000426246"/>
    </source>
</evidence>